<dbReference type="GO" id="GO:0004222">
    <property type="term" value="F:metalloendopeptidase activity"/>
    <property type="evidence" value="ECO:0007669"/>
    <property type="project" value="TreeGrafter"/>
</dbReference>
<feature type="domain" description="M23ase beta-sheet core" evidence="2">
    <location>
        <begin position="87"/>
        <end position="202"/>
    </location>
</feature>
<comment type="caution">
    <text evidence="3">The sequence shown here is derived from an EMBL/GenBank/DDBJ whole genome shotgun (WGS) entry which is preliminary data.</text>
</comment>
<accession>A0A9D1USI7</accession>
<dbReference type="SUPFAM" id="SSF51261">
    <property type="entry name" value="Duplicated hybrid motif"/>
    <property type="match status" value="1"/>
</dbReference>
<dbReference type="InterPro" id="IPR050570">
    <property type="entry name" value="Cell_wall_metabolism_enzyme"/>
</dbReference>
<protein>
    <submittedName>
        <fullName evidence="3">M23 family metallopeptidase</fullName>
    </submittedName>
</protein>
<dbReference type="InterPro" id="IPR011055">
    <property type="entry name" value="Dup_hybrid_motif"/>
</dbReference>
<gene>
    <name evidence="3" type="ORF">H9871_04735</name>
</gene>
<dbReference type="InterPro" id="IPR016047">
    <property type="entry name" value="M23ase_b-sheet_dom"/>
</dbReference>
<evidence type="ECO:0000313" key="3">
    <source>
        <dbReference type="EMBL" id="HIW99430.1"/>
    </source>
</evidence>
<dbReference type="Proteomes" id="UP000824151">
    <property type="component" value="Unassembled WGS sequence"/>
</dbReference>
<organism evidence="3 4">
    <name type="scientific">Candidatus Nesterenkonia stercoripullorum</name>
    <dbReference type="NCBI Taxonomy" id="2838701"/>
    <lineage>
        <taxon>Bacteria</taxon>
        <taxon>Bacillati</taxon>
        <taxon>Actinomycetota</taxon>
        <taxon>Actinomycetes</taxon>
        <taxon>Micrococcales</taxon>
        <taxon>Micrococcaceae</taxon>
        <taxon>Nesterenkonia</taxon>
    </lineage>
</organism>
<dbReference type="AlphaFoldDB" id="A0A9D1USI7"/>
<dbReference type="CDD" id="cd12797">
    <property type="entry name" value="M23_peptidase"/>
    <property type="match status" value="1"/>
</dbReference>
<evidence type="ECO:0000259" key="2">
    <source>
        <dbReference type="Pfam" id="PF01551"/>
    </source>
</evidence>
<reference evidence="3" key="1">
    <citation type="journal article" date="2021" name="PeerJ">
        <title>Extensive microbial diversity within the chicken gut microbiome revealed by metagenomics and culture.</title>
        <authorList>
            <person name="Gilroy R."/>
            <person name="Ravi A."/>
            <person name="Getino M."/>
            <person name="Pursley I."/>
            <person name="Horton D.L."/>
            <person name="Alikhan N.F."/>
            <person name="Baker D."/>
            <person name="Gharbi K."/>
            <person name="Hall N."/>
            <person name="Watson M."/>
            <person name="Adriaenssens E.M."/>
            <person name="Foster-Nyarko E."/>
            <person name="Jarju S."/>
            <person name="Secka A."/>
            <person name="Antonio M."/>
            <person name="Oren A."/>
            <person name="Chaudhuri R.R."/>
            <person name="La Ragione R."/>
            <person name="Hildebrand F."/>
            <person name="Pallen M.J."/>
        </authorList>
    </citation>
    <scope>NUCLEOTIDE SEQUENCE</scope>
    <source>
        <strain evidence="3">ChiHejej3B27-3195</strain>
    </source>
</reference>
<name>A0A9D1USI7_9MICC</name>
<evidence type="ECO:0000256" key="1">
    <source>
        <dbReference type="ARBA" id="ARBA00022729"/>
    </source>
</evidence>
<dbReference type="PANTHER" id="PTHR21666:SF289">
    <property type="entry name" value="L-ALA--D-GLU ENDOPEPTIDASE"/>
    <property type="match status" value="1"/>
</dbReference>
<dbReference type="Gene3D" id="2.70.70.10">
    <property type="entry name" value="Glucose Permease (Domain IIA)"/>
    <property type="match status" value="1"/>
</dbReference>
<reference evidence="3" key="2">
    <citation type="submission" date="2021-04" db="EMBL/GenBank/DDBJ databases">
        <authorList>
            <person name="Gilroy R."/>
        </authorList>
    </citation>
    <scope>NUCLEOTIDE SEQUENCE</scope>
    <source>
        <strain evidence="3">ChiHejej3B27-3195</strain>
    </source>
</reference>
<dbReference type="EMBL" id="DXGD01000169">
    <property type="protein sequence ID" value="HIW99430.1"/>
    <property type="molecule type" value="Genomic_DNA"/>
</dbReference>
<sequence>MVAATCAATAESHRGRRQGTPGTYTIRSPFPAPRPRTLALALLLALLSLITPSAASAADKPLWLSPTVDNPDVLRPFARPPAPWAAGHRGVDLEIRPAAEGAPVRAPEEGVVSFAGKVVNRPVVSVKHPEGYVSSFEPVRATLRVGDDVAAGEAIGTLATYEVRDPQLTPGGMDEPAGAGTHHCDHPCVHWGVRHHGEYINPMRLIADVEPSILLPMGEG</sequence>
<keyword evidence="1" id="KW-0732">Signal</keyword>
<evidence type="ECO:0000313" key="4">
    <source>
        <dbReference type="Proteomes" id="UP000824151"/>
    </source>
</evidence>
<proteinExistence type="predicted"/>
<dbReference type="PANTHER" id="PTHR21666">
    <property type="entry name" value="PEPTIDASE-RELATED"/>
    <property type="match status" value="1"/>
</dbReference>
<dbReference type="Pfam" id="PF01551">
    <property type="entry name" value="Peptidase_M23"/>
    <property type="match status" value="1"/>
</dbReference>